<evidence type="ECO:0000256" key="1">
    <source>
        <dbReference type="SAM" id="Phobius"/>
    </source>
</evidence>
<feature type="transmembrane region" description="Helical" evidence="1">
    <location>
        <begin position="39"/>
        <end position="58"/>
    </location>
</feature>
<gene>
    <name evidence="2" type="ORF">DPMN_023779</name>
</gene>
<dbReference type="EMBL" id="JAIWYP010000002">
    <property type="protein sequence ID" value="KAH3860856.1"/>
    <property type="molecule type" value="Genomic_DNA"/>
</dbReference>
<accession>A0A9D4LMW0</accession>
<keyword evidence="3" id="KW-1185">Reference proteome</keyword>
<feature type="transmembrane region" description="Helical" evidence="1">
    <location>
        <begin position="7"/>
        <end position="27"/>
    </location>
</feature>
<organism evidence="2 3">
    <name type="scientific">Dreissena polymorpha</name>
    <name type="common">Zebra mussel</name>
    <name type="synonym">Mytilus polymorpha</name>
    <dbReference type="NCBI Taxonomy" id="45954"/>
    <lineage>
        <taxon>Eukaryota</taxon>
        <taxon>Metazoa</taxon>
        <taxon>Spiralia</taxon>
        <taxon>Lophotrochozoa</taxon>
        <taxon>Mollusca</taxon>
        <taxon>Bivalvia</taxon>
        <taxon>Autobranchia</taxon>
        <taxon>Heteroconchia</taxon>
        <taxon>Euheterodonta</taxon>
        <taxon>Imparidentia</taxon>
        <taxon>Neoheterodontei</taxon>
        <taxon>Myida</taxon>
        <taxon>Dreissenoidea</taxon>
        <taxon>Dreissenidae</taxon>
        <taxon>Dreissena</taxon>
    </lineage>
</organism>
<reference evidence="2" key="2">
    <citation type="submission" date="2020-11" db="EMBL/GenBank/DDBJ databases">
        <authorList>
            <person name="McCartney M.A."/>
            <person name="Auch B."/>
            <person name="Kono T."/>
            <person name="Mallez S."/>
            <person name="Becker A."/>
            <person name="Gohl D.M."/>
            <person name="Silverstein K.A.T."/>
            <person name="Koren S."/>
            <person name="Bechman K.B."/>
            <person name="Herman A."/>
            <person name="Abrahante J.E."/>
            <person name="Garbe J."/>
        </authorList>
    </citation>
    <scope>NUCLEOTIDE SEQUENCE</scope>
    <source>
        <strain evidence="2">Duluth1</strain>
        <tissue evidence="2">Whole animal</tissue>
    </source>
</reference>
<name>A0A9D4LMW0_DREPO</name>
<evidence type="ECO:0000313" key="3">
    <source>
        <dbReference type="Proteomes" id="UP000828390"/>
    </source>
</evidence>
<evidence type="ECO:0000313" key="2">
    <source>
        <dbReference type="EMBL" id="KAH3860856.1"/>
    </source>
</evidence>
<comment type="caution">
    <text evidence="2">The sequence shown here is derived from an EMBL/GenBank/DDBJ whole genome shotgun (WGS) entry which is preliminary data.</text>
</comment>
<dbReference type="AlphaFoldDB" id="A0A9D4LMW0"/>
<sequence length="82" mass="9358">MVGKLMVLLFHNLLSLTIMVIIWTSAVRVPFLERVAPKYLRPVTLSSFSPFMMMFLLFHRVCSKILDYTEGATHGINVISKS</sequence>
<dbReference type="Proteomes" id="UP000828390">
    <property type="component" value="Unassembled WGS sequence"/>
</dbReference>
<reference evidence="2" key="1">
    <citation type="journal article" date="2019" name="bioRxiv">
        <title>The Genome of the Zebra Mussel, Dreissena polymorpha: A Resource for Invasive Species Research.</title>
        <authorList>
            <person name="McCartney M.A."/>
            <person name="Auch B."/>
            <person name="Kono T."/>
            <person name="Mallez S."/>
            <person name="Zhang Y."/>
            <person name="Obille A."/>
            <person name="Becker A."/>
            <person name="Abrahante J.E."/>
            <person name="Garbe J."/>
            <person name="Badalamenti J.P."/>
            <person name="Herman A."/>
            <person name="Mangelson H."/>
            <person name="Liachko I."/>
            <person name="Sullivan S."/>
            <person name="Sone E.D."/>
            <person name="Koren S."/>
            <person name="Silverstein K.A.T."/>
            <person name="Beckman K.B."/>
            <person name="Gohl D.M."/>
        </authorList>
    </citation>
    <scope>NUCLEOTIDE SEQUENCE</scope>
    <source>
        <strain evidence="2">Duluth1</strain>
        <tissue evidence="2">Whole animal</tissue>
    </source>
</reference>
<proteinExistence type="predicted"/>
<keyword evidence="1" id="KW-0812">Transmembrane</keyword>
<keyword evidence="1" id="KW-1133">Transmembrane helix</keyword>
<protein>
    <submittedName>
        <fullName evidence="2">Uncharacterized protein</fullName>
    </submittedName>
</protein>
<keyword evidence="1" id="KW-0472">Membrane</keyword>